<name>X0VMH7_9ZZZZ</name>
<dbReference type="Gene3D" id="2.40.110.10">
    <property type="entry name" value="Butyryl-CoA Dehydrogenase, subunit A, domain 2"/>
    <property type="match status" value="1"/>
</dbReference>
<dbReference type="PANTHER" id="PTHR43884">
    <property type="entry name" value="ACYL-COA DEHYDROGENASE"/>
    <property type="match status" value="1"/>
</dbReference>
<dbReference type="AlphaFoldDB" id="X0VMH7"/>
<feature type="domain" description="Acyl-CoA oxidase/dehydrogenase middle" evidence="4">
    <location>
        <begin position="123"/>
        <end position="201"/>
    </location>
</feature>
<dbReference type="Pfam" id="PF02770">
    <property type="entry name" value="Acyl-CoA_dh_M"/>
    <property type="match status" value="1"/>
</dbReference>
<proteinExistence type="predicted"/>
<keyword evidence="1" id="KW-0285">Flavoprotein</keyword>
<dbReference type="GO" id="GO:0003995">
    <property type="term" value="F:acyl-CoA dehydrogenase activity"/>
    <property type="evidence" value="ECO:0007669"/>
    <property type="project" value="TreeGrafter"/>
</dbReference>
<protein>
    <recommendedName>
        <fullName evidence="7">Acyl-CoA dehydrogenase</fullName>
    </recommendedName>
</protein>
<dbReference type="InterPro" id="IPR006091">
    <property type="entry name" value="Acyl-CoA_Oxase/DH_mid-dom"/>
</dbReference>
<evidence type="ECO:0000259" key="4">
    <source>
        <dbReference type="Pfam" id="PF02770"/>
    </source>
</evidence>
<dbReference type="InterPro" id="IPR013786">
    <property type="entry name" value="AcylCoA_DH/ox_N"/>
</dbReference>
<feature type="non-terminal residue" evidence="6">
    <location>
        <position position="210"/>
    </location>
</feature>
<dbReference type="InterPro" id="IPR037069">
    <property type="entry name" value="AcylCoA_DH/ox_N_sf"/>
</dbReference>
<dbReference type="Gene3D" id="1.10.540.10">
    <property type="entry name" value="Acyl-CoA dehydrogenase/oxidase, N-terminal domain"/>
    <property type="match status" value="1"/>
</dbReference>
<feature type="domain" description="Acyl-CoA dehydrogenase/oxidase N-terminal" evidence="5">
    <location>
        <begin position="6"/>
        <end position="118"/>
    </location>
</feature>
<evidence type="ECO:0000256" key="3">
    <source>
        <dbReference type="ARBA" id="ARBA00023002"/>
    </source>
</evidence>
<evidence type="ECO:0000259" key="5">
    <source>
        <dbReference type="Pfam" id="PF02771"/>
    </source>
</evidence>
<dbReference type="InterPro" id="IPR009100">
    <property type="entry name" value="AcylCoA_DH/oxidase_NM_dom_sf"/>
</dbReference>
<gene>
    <name evidence="6" type="ORF">S01H1_35553</name>
</gene>
<comment type="caution">
    <text evidence="6">The sequence shown here is derived from an EMBL/GenBank/DDBJ whole genome shotgun (WGS) entry which is preliminary data.</text>
</comment>
<dbReference type="InterPro" id="IPR046373">
    <property type="entry name" value="Acyl-CoA_Oxase/DH_mid-dom_sf"/>
</dbReference>
<organism evidence="6">
    <name type="scientific">marine sediment metagenome</name>
    <dbReference type="NCBI Taxonomy" id="412755"/>
    <lineage>
        <taxon>unclassified sequences</taxon>
        <taxon>metagenomes</taxon>
        <taxon>ecological metagenomes</taxon>
    </lineage>
</organism>
<evidence type="ECO:0000313" key="6">
    <source>
        <dbReference type="EMBL" id="GAG12387.1"/>
    </source>
</evidence>
<dbReference type="Pfam" id="PF02771">
    <property type="entry name" value="Acyl-CoA_dh_N"/>
    <property type="match status" value="1"/>
</dbReference>
<dbReference type="SUPFAM" id="SSF56645">
    <property type="entry name" value="Acyl-CoA dehydrogenase NM domain-like"/>
    <property type="match status" value="1"/>
</dbReference>
<sequence>MDLDLTEEQEMLQTMARDFLTKECPKALVRELEEDEKGYSPELWRKMAELGWMGLVLPAEYDGMEMGFMDLIILLQEMGRNILPGPFFCTVVLGSLPIFSAGTEEQKKEFLPKIASGEMILTMALTEPNGRYDAAGVETKAVAQGDSFVISGTKLFVENAHIADYMICVARTTEGATPEEGITLFLVDAKSPGIKVEGIPTMADDKLCEV</sequence>
<evidence type="ECO:0000256" key="2">
    <source>
        <dbReference type="ARBA" id="ARBA00022827"/>
    </source>
</evidence>
<reference evidence="6" key="1">
    <citation type="journal article" date="2014" name="Front. Microbiol.">
        <title>High frequency of phylogenetically diverse reductive dehalogenase-homologous genes in deep subseafloor sedimentary metagenomes.</title>
        <authorList>
            <person name="Kawai M."/>
            <person name="Futagami T."/>
            <person name="Toyoda A."/>
            <person name="Takaki Y."/>
            <person name="Nishi S."/>
            <person name="Hori S."/>
            <person name="Arai W."/>
            <person name="Tsubouchi T."/>
            <person name="Morono Y."/>
            <person name="Uchiyama I."/>
            <person name="Ito T."/>
            <person name="Fujiyama A."/>
            <person name="Inagaki F."/>
            <person name="Takami H."/>
        </authorList>
    </citation>
    <scope>NUCLEOTIDE SEQUENCE</scope>
    <source>
        <strain evidence="6">Expedition CK06-06</strain>
    </source>
</reference>
<evidence type="ECO:0000256" key="1">
    <source>
        <dbReference type="ARBA" id="ARBA00022630"/>
    </source>
</evidence>
<keyword evidence="3" id="KW-0560">Oxidoreductase</keyword>
<accession>X0VMH7</accession>
<dbReference type="EMBL" id="BARS01022220">
    <property type="protein sequence ID" value="GAG12387.1"/>
    <property type="molecule type" value="Genomic_DNA"/>
</dbReference>
<dbReference type="GO" id="GO:0050660">
    <property type="term" value="F:flavin adenine dinucleotide binding"/>
    <property type="evidence" value="ECO:0007669"/>
    <property type="project" value="InterPro"/>
</dbReference>
<evidence type="ECO:0008006" key="7">
    <source>
        <dbReference type="Google" id="ProtNLM"/>
    </source>
</evidence>
<dbReference type="PANTHER" id="PTHR43884:SF20">
    <property type="entry name" value="ACYL-COA DEHYDROGENASE FADE28"/>
    <property type="match status" value="1"/>
</dbReference>
<keyword evidence="2" id="KW-0274">FAD</keyword>